<feature type="domain" description="LysM" evidence="3">
    <location>
        <begin position="79"/>
        <end position="122"/>
    </location>
</feature>
<dbReference type="InterPro" id="IPR011105">
    <property type="entry name" value="Cell_wall_hydrolase_SleB"/>
</dbReference>
<dbReference type="InterPro" id="IPR042047">
    <property type="entry name" value="SleB_dom1"/>
</dbReference>
<reference evidence="4" key="2">
    <citation type="submission" date="2024-06" db="EMBL/GenBank/DDBJ databases">
        <authorList>
            <person name="Petrova K.O."/>
            <person name="Toshchakov S.V."/>
            <person name="Boltjanskaja Y.V."/>
            <person name="Kevbrin V."/>
        </authorList>
    </citation>
    <scope>NUCLEOTIDE SEQUENCE</scope>
    <source>
        <strain evidence="4">Z-910T</strain>
    </source>
</reference>
<dbReference type="Pfam" id="PF07486">
    <property type="entry name" value="Hydrolase_2"/>
    <property type="match status" value="1"/>
</dbReference>
<dbReference type="GO" id="GO:0016787">
    <property type="term" value="F:hydrolase activity"/>
    <property type="evidence" value="ECO:0007669"/>
    <property type="project" value="UniProtKB-KW"/>
</dbReference>
<evidence type="ECO:0000256" key="1">
    <source>
        <dbReference type="SAM" id="MobiDB-lite"/>
    </source>
</evidence>
<dbReference type="Gene3D" id="6.20.240.60">
    <property type="match status" value="1"/>
</dbReference>
<dbReference type="GO" id="GO:0008932">
    <property type="term" value="F:lytic endotransglycosylase activity"/>
    <property type="evidence" value="ECO:0007669"/>
    <property type="project" value="TreeGrafter"/>
</dbReference>
<keyword evidence="2" id="KW-0732">Signal</keyword>
<dbReference type="EMBL" id="CP158367">
    <property type="protein sequence ID" value="XBX73753.1"/>
    <property type="molecule type" value="Genomic_DNA"/>
</dbReference>
<dbReference type="SUPFAM" id="SSF54106">
    <property type="entry name" value="LysM domain"/>
    <property type="match status" value="2"/>
</dbReference>
<evidence type="ECO:0000259" key="3">
    <source>
        <dbReference type="PROSITE" id="PS51782"/>
    </source>
</evidence>
<gene>
    <name evidence="4" type="ORF">PRVXT_001754</name>
</gene>
<dbReference type="Gene3D" id="3.10.350.10">
    <property type="entry name" value="LysM domain"/>
    <property type="match status" value="2"/>
</dbReference>
<dbReference type="Gene3D" id="1.10.10.2520">
    <property type="entry name" value="Cell wall hydrolase SleB, domain 1"/>
    <property type="match status" value="1"/>
</dbReference>
<dbReference type="SMART" id="SM00257">
    <property type="entry name" value="LysM"/>
    <property type="match status" value="2"/>
</dbReference>
<reference evidence="4" key="1">
    <citation type="journal article" date="2013" name="Extremophiles">
        <title>Proteinivorax tanatarense gen. nov., sp. nov., an anaerobic, haloalkaliphilic, proteolytic bacterium isolated from a decaying algal bloom, and proposal of Proteinivoraceae fam. nov.</title>
        <authorList>
            <person name="Kevbrin V."/>
            <person name="Boltyanskaya Y."/>
            <person name="Zhilina T."/>
            <person name="Kolganova T."/>
            <person name="Lavrentjeva E."/>
            <person name="Kuznetsov B."/>
        </authorList>
    </citation>
    <scope>NUCLEOTIDE SEQUENCE</scope>
    <source>
        <strain evidence="4">Z-910T</strain>
    </source>
</reference>
<organism evidence="4">
    <name type="scientific">Proteinivorax tanatarense</name>
    <dbReference type="NCBI Taxonomy" id="1260629"/>
    <lineage>
        <taxon>Bacteria</taxon>
        <taxon>Bacillati</taxon>
        <taxon>Bacillota</taxon>
        <taxon>Clostridia</taxon>
        <taxon>Eubacteriales</taxon>
        <taxon>Proteinivoracaceae</taxon>
        <taxon>Proteinivorax</taxon>
    </lineage>
</organism>
<dbReference type="PANTHER" id="PTHR33734:SF22">
    <property type="entry name" value="MEMBRANE-BOUND LYTIC MUREIN TRANSGLYCOSYLASE D"/>
    <property type="match status" value="1"/>
</dbReference>
<proteinExistence type="predicted"/>
<sequence length="263" mass="28850">MNNTVKQIVKKFTVGLVIGSVILSSGTAFAQSYTIQRGDSLFTIAQKFDTSIDALKEANNISGSGDIIYAGDKLTIPTTTYTVKKGDTLYRISKDNGITVEELKIANNLSSNLIYPEQVLSIPAGETTDSSERTKESSNQGVRMEITDEERELLAKAVHSEARGEPFQGQVAVAAVIFNRVESSEFPNTIEGVIFEPWAFTAVHDGQFWLTPNDSAYKAVEEALKGNDPSGGAIFYYNPVTATNQWIRTREIINEIGRHVFAI</sequence>
<name>A0AAU7VI82_9FIRM</name>
<dbReference type="CDD" id="cd00118">
    <property type="entry name" value="LysM"/>
    <property type="match status" value="2"/>
</dbReference>
<feature type="region of interest" description="Disordered" evidence="1">
    <location>
        <begin position="124"/>
        <end position="143"/>
    </location>
</feature>
<dbReference type="InterPro" id="IPR036779">
    <property type="entry name" value="LysM_dom_sf"/>
</dbReference>
<dbReference type="PROSITE" id="PS51782">
    <property type="entry name" value="LYSM"/>
    <property type="match status" value="2"/>
</dbReference>
<feature type="signal peptide" evidence="2">
    <location>
        <begin position="1"/>
        <end position="30"/>
    </location>
</feature>
<accession>A0AAU7VI82</accession>
<protein>
    <submittedName>
        <fullName evidence="4">Cell wall hydrolase</fullName>
    </submittedName>
</protein>
<dbReference type="PANTHER" id="PTHR33734">
    <property type="entry name" value="LYSM DOMAIN-CONTAINING GPI-ANCHORED PROTEIN 2"/>
    <property type="match status" value="1"/>
</dbReference>
<feature type="chain" id="PRO_5043885242" evidence="2">
    <location>
        <begin position="31"/>
        <end position="263"/>
    </location>
</feature>
<dbReference type="RefSeq" id="WP_350342515.1">
    <property type="nucleotide sequence ID" value="NZ_CP158367.1"/>
</dbReference>
<evidence type="ECO:0000313" key="4">
    <source>
        <dbReference type="EMBL" id="XBX73753.1"/>
    </source>
</evidence>
<dbReference type="Pfam" id="PF01476">
    <property type="entry name" value="LysM"/>
    <property type="match status" value="2"/>
</dbReference>
<evidence type="ECO:0000256" key="2">
    <source>
        <dbReference type="SAM" id="SignalP"/>
    </source>
</evidence>
<feature type="domain" description="LysM" evidence="3">
    <location>
        <begin position="31"/>
        <end position="76"/>
    </location>
</feature>
<dbReference type="InterPro" id="IPR018392">
    <property type="entry name" value="LysM"/>
</dbReference>
<dbReference type="AlphaFoldDB" id="A0AAU7VI82"/>
<keyword evidence="4" id="KW-0378">Hydrolase</keyword>